<dbReference type="InterPro" id="IPR021150">
    <property type="entry name" value="Ubiq_cyt_c_chap"/>
</dbReference>
<accession>A0ABX7G9R1</accession>
<evidence type="ECO:0000313" key="4">
    <source>
        <dbReference type="Proteomes" id="UP000663686"/>
    </source>
</evidence>
<evidence type="ECO:0000256" key="1">
    <source>
        <dbReference type="ARBA" id="ARBA00006436"/>
    </source>
</evidence>
<evidence type="ECO:0000313" key="3">
    <source>
        <dbReference type="EMBL" id="QRK81880.1"/>
    </source>
</evidence>
<feature type="domain" description="Ubiquinol-cytochrome c chaperone" evidence="2">
    <location>
        <begin position="64"/>
        <end position="229"/>
    </location>
</feature>
<reference evidence="3 4" key="1">
    <citation type="submission" date="2021-02" db="EMBL/GenBank/DDBJ databases">
        <authorList>
            <person name="Cea Torrescassana E."/>
        </authorList>
    </citation>
    <scope>NUCLEOTIDE SEQUENCE [LARGE SCALE GENOMIC DNA]</scope>
    <source>
        <strain evidence="3 4">CT364</strain>
    </source>
</reference>
<dbReference type="Pfam" id="PF03981">
    <property type="entry name" value="Ubiq_cyt_C_chap"/>
    <property type="match status" value="1"/>
</dbReference>
<protein>
    <recommendedName>
        <fullName evidence="2">Ubiquinol-cytochrome c chaperone domain-containing protein</fullName>
    </recommendedName>
</protein>
<dbReference type="RefSeq" id="WP_203418027.1">
    <property type="nucleotide sequence ID" value="NZ_CP069352.1"/>
</dbReference>
<reference evidence="3 4" key="2">
    <citation type="submission" date="2021-03" db="EMBL/GenBank/DDBJ databases">
        <title>P. granadensis CT364 genome publication.</title>
        <authorList>
            <person name="Stach J."/>
            <person name="Montero-Calasanz Md.C."/>
        </authorList>
    </citation>
    <scope>NUCLEOTIDE SEQUENCE [LARGE SCALE GENOMIC DNA]</scope>
    <source>
        <strain evidence="3 4">CT364</strain>
    </source>
</reference>
<organism evidence="3 4">
    <name type="scientific">Pseudomonas granadensis</name>
    <dbReference type="NCBI Taxonomy" id="1421430"/>
    <lineage>
        <taxon>Bacteria</taxon>
        <taxon>Pseudomonadati</taxon>
        <taxon>Pseudomonadota</taxon>
        <taxon>Gammaproteobacteria</taxon>
        <taxon>Pseudomonadales</taxon>
        <taxon>Pseudomonadaceae</taxon>
        <taxon>Pseudomonas</taxon>
    </lineage>
</organism>
<dbReference type="Proteomes" id="UP000663686">
    <property type="component" value="Chromosome"/>
</dbReference>
<dbReference type="EMBL" id="CP069352">
    <property type="protein sequence ID" value="QRK81880.1"/>
    <property type="molecule type" value="Genomic_DNA"/>
</dbReference>
<keyword evidence="4" id="KW-1185">Reference proteome</keyword>
<proteinExistence type="inferred from homology"/>
<gene>
    <name evidence="3" type="ORF">JN757_14975</name>
</gene>
<sequence>MNLDEVLSTSNIEAILSVSDIEDISAVVNYLTDNGEGRLALDGDVCKRLVAARDAGRYTDADHQLIAKEIRLFGGNSLLNLFRKDGVAYDEIVKDVAKHLKVNFADDPVNVIEQEILGKILSRAFEQMTDAERKEILDDLGVASYSTAGPAAAIATICAAKAGGFATYKIAAIVANAIAKAILGKGLSFVATGQLMRSISVAIGPIGWAITALWTAADLASPAYRVTVPCVVQLAYMRQKAIMARTVKSCSHCQHPVAHSARYCSECGNAAAA</sequence>
<name>A0ABX7G9R1_9PSED</name>
<comment type="similarity">
    <text evidence="1">Belongs to the UPF0174 family.</text>
</comment>
<evidence type="ECO:0000259" key="2">
    <source>
        <dbReference type="Pfam" id="PF03981"/>
    </source>
</evidence>